<proteinExistence type="predicted"/>
<sequence>MYHSLRFLGKILIVLCGISGSTDVKPVFRKVYLKTKKMTNISQAQTGSKAVSRKIRLCL</sequence>
<dbReference type="Proteomes" id="UP000006028">
    <property type="component" value="Unassembled WGS sequence"/>
</dbReference>
<dbReference type="STRING" id="748224.HMPREF9436_00421"/>
<gene>
    <name evidence="1" type="ORF">HMPREF9436_00421</name>
</gene>
<dbReference type="AlphaFoldDB" id="E2ZFI8"/>
<comment type="caution">
    <text evidence="1">The sequence shown here is derived from an EMBL/GenBank/DDBJ whole genome shotgun (WGS) entry which is preliminary data.</text>
</comment>
<dbReference type="HOGENOM" id="CLU_2953651_0_0_9"/>
<reference evidence="1 2" key="1">
    <citation type="submission" date="2010-08" db="EMBL/GenBank/DDBJ databases">
        <authorList>
            <person name="Weinstock G."/>
            <person name="Sodergren E."/>
            <person name="Clifton S."/>
            <person name="Fulton L."/>
            <person name="Fulton B."/>
            <person name="Courtney L."/>
            <person name="Fronick C."/>
            <person name="Harrison M."/>
            <person name="Strong C."/>
            <person name="Farmer C."/>
            <person name="Delahaunty K."/>
            <person name="Markovic C."/>
            <person name="Hall O."/>
            <person name="Minx P."/>
            <person name="Tomlinson C."/>
            <person name="Mitreva M."/>
            <person name="Hou S."/>
            <person name="Chen J."/>
            <person name="Wollam A."/>
            <person name="Pepin K.H."/>
            <person name="Johnson M."/>
            <person name="Bhonagiri V."/>
            <person name="Zhang X."/>
            <person name="Suruliraj S."/>
            <person name="Warren W."/>
            <person name="Chinwalla A."/>
            <person name="Mardis E.R."/>
            <person name="Wilson R.K."/>
        </authorList>
    </citation>
    <scope>NUCLEOTIDE SEQUENCE [LARGE SCALE GENOMIC DNA]</scope>
    <source>
        <strain evidence="1 2">KLE1255</strain>
    </source>
</reference>
<name>E2ZFI8_9FIRM</name>
<accession>E2ZFI8</accession>
<evidence type="ECO:0000313" key="1">
    <source>
        <dbReference type="EMBL" id="EFQ08051.1"/>
    </source>
</evidence>
<dbReference type="EMBL" id="AECU01000027">
    <property type="protein sequence ID" value="EFQ08051.1"/>
    <property type="molecule type" value="Genomic_DNA"/>
</dbReference>
<dbReference type="BioCyc" id="FCF748224-HMP:GTSS-3020-MONOMER"/>
<evidence type="ECO:0000313" key="2">
    <source>
        <dbReference type="Proteomes" id="UP000006028"/>
    </source>
</evidence>
<protein>
    <submittedName>
        <fullName evidence="1">Uncharacterized protein</fullName>
    </submittedName>
</protein>
<organism evidence="1 2">
    <name type="scientific">Faecalibacterium cf. prausnitzii KLE1255</name>
    <dbReference type="NCBI Taxonomy" id="748224"/>
    <lineage>
        <taxon>Bacteria</taxon>
        <taxon>Bacillati</taxon>
        <taxon>Bacillota</taxon>
        <taxon>Clostridia</taxon>
        <taxon>Eubacteriales</taxon>
        <taxon>Oscillospiraceae</taxon>
        <taxon>Faecalibacterium</taxon>
    </lineage>
</organism>